<feature type="compositionally biased region" description="Basic and acidic residues" evidence="1">
    <location>
        <begin position="191"/>
        <end position="214"/>
    </location>
</feature>
<evidence type="ECO:0000313" key="2">
    <source>
        <dbReference type="EMBL" id="KAG2921333.1"/>
    </source>
</evidence>
<gene>
    <name evidence="2" type="ORF">PC117_g16259</name>
</gene>
<dbReference type="EMBL" id="RCMK01000570">
    <property type="protein sequence ID" value="KAG2921333.1"/>
    <property type="molecule type" value="Genomic_DNA"/>
</dbReference>
<protein>
    <recommendedName>
        <fullName evidence="4">Aspartic peptidase domain</fullName>
    </recommendedName>
</protein>
<reference evidence="2" key="1">
    <citation type="submission" date="2018-10" db="EMBL/GenBank/DDBJ databases">
        <title>Effector identification in a new, highly contiguous assembly of the strawberry crown rot pathogen Phytophthora cactorum.</title>
        <authorList>
            <person name="Armitage A.D."/>
            <person name="Nellist C.F."/>
            <person name="Bates H."/>
            <person name="Vickerstaff R.J."/>
            <person name="Harrison R.J."/>
        </authorList>
    </citation>
    <scope>NUCLEOTIDE SEQUENCE</scope>
    <source>
        <strain evidence="2">4040</strain>
    </source>
</reference>
<evidence type="ECO:0000313" key="3">
    <source>
        <dbReference type="Proteomes" id="UP000736787"/>
    </source>
</evidence>
<dbReference type="VEuPathDB" id="FungiDB:PC110_g23202"/>
<accession>A0A8T1CIA9</accession>
<dbReference type="InterPro" id="IPR021109">
    <property type="entry name" value="Peptidase_aspartic_dom_sf"/>
</dbReference>
<name>A0A8T1CIA9_9STRA</name>
<evidence type="ECO:0008006" key="4">
    <source>
        <dbReference type="Google" id="ProtNLM"/>
    </source>
</evidence>
<comment type="caution">
    <text evidence="2">The sequence shown here is derived from an EMBL/GenBank/DDBJ whole genome shotgun (WGS) entry which is preliminary data.</text>
</comment>
<organism evidence="2 3">
    <name type="scientific">Phytophthora cactorum</name>
    <dbReference type="NCBI Taxonomy" id="29920"/>
    <lineage>
        <taxon>Eukaryota</taxon>
        <taxon>Sar</taxon>
        <taxon>Stramenopiles</taxon>
        <taxon>Oomycota</taxon>
        <taxon>Peronosporomycetes</taxon>
        <taxon>Peronosporales</taxon>
        <taxon>Peronosporaceae</taxon>
        <taxon>Phytophthora</taxon>
    </lineage>
</organism>
<feature type="region of interest" description="Disordered" evidence="1">
    <location>
        <begin position="163"/>
        <end position="214"/>
    </location>
</feature>
<sequence length="273" mass="30265">MLLDYGATTIYESRRWVNANKLETTKFSDKNIRVKLGDNQIVEAELEVLPLEIMVTGLSETYKCVAVVYAIPEEFDYILGIPFFEDMQPQIDRRGRRIEGTKTKTLRWDRSGETCGPIEEGGPVITSGLRRSVEAKGLSARRPDSCRGAALKTDVKSAVHPDCEAVQRDSPSVVREQQGYAAAGKGSVVKDGVEPSERGGTAREARDSSSTKGKETIVEKMFTIGIDDDTGVGTKYITRKKLRKLLRIETKSPDEPGFMLVISNETTKQTTLR</sequence>
<dbReference type="AlphaFoldDB" id="A0A8T1CIA9"/>
<dbReference type="Gene3D" id="2.40.70.10">
    <property type="entry name" value="Acid Proteases"/>
    <property type="match status" value="1"/>
</dbReference>
<proteinExistence type="predicted"/>
<evidence type="ECO:0000256" key="1">
    <source>
        <dbReference type="SAM" id="MobiDB-lite"/>
    </source>
</evidence>
<dbReference type="Proteomes" id="UP000736787">
    <property type="component" value="Unassembled WGS sequence"/>
</dbReference>